<dbReference type="AlphaFoldDB" id="A0AAV9RNJ3"/>
<evidence type="ECO:0000313" key="3">
    <source>
        <dbReference type="Proteomes" id="UP001311232"/>
    </source>
</evidence>
<dbReference type="EMBL" id="JAHHUM010001563">
    <property type="protein sequence ID" value="KAK5610502.1"/>
    <property type="molecule type" value="Genomic_DNA"/>
</dbReference>
<feature type="region of interest" description="Disordered" evidence="1">
    <location>
        <begin position="1"/>
        <end position="38"/>
    </location>
</feature>
<sequence>MKHEMLPSTAEPGPHPGANLGHVLGTWKVTSPGGKEPELVGAIRDRKIPRTKPQIVQKRQLKHFGERALIHESFLTCTRTHCLLLIRDQVTGAAVSAETPRLPSPQRV</sequence>
<evidence type="ECO:0000256" key="1">
    <source>
        <dbReference type="SAM" id="MobiDB-lite"/>
    </source>
</evidence>
<gene>
    <name evidence="2" type="ORF">CRENBAI_003968</name>
</gene>
<protein>
    <submittedName>
        <fullName evidence="2">Uncharacterized protein</fullName>
    </submittedName>
</protein>
<name>A0AAV9RNJ3_9TELE</name>
<evidence type="ECO:0000313" key="2">
    <source>
        <dbReference type="EMBL" id="KAK5610502.1"/>
    </source>
</evidence>
<keyword evidence="3" id="KW-1185">Reference proteome</keyword>
<dbReference type="Proteomes" id="UP001311232">
    <property type="component" value="Unassembled WGS sequence"/>
</dbReference>
<feature type="non-terminal residue" evidence="2">
    <location>
        <position position="108"/>
    </location>
</feature>
<reference evidence="2 3" key="1">
    <citation type="submission" date="2021-06" db="EMBL/GenBank/DDBJ databases">
        <authorList>
            <person name="Palmer J.M."/>
        </authorList>
    </citation>
    <scope>NUCLEOTIDE SEQUENCE [LARGE SCALE GENOMIC DNA]</scope>
    <source>
        <strain evidence="2 3">MEX-2019</strain>
        <tissue evidence="2">Muscle</tissue>
    </source>
</reference>
<organism evidence="2 3">
    <name type="scientific">Crenichthys baileyi</name>
    <name type="common">White River springfish</name>
    <dbReference type="NCBI Taxonomy" id="28760"/>
    <lineage>
        <taxon>Eukaryota</taxon>
        <taxon>Metazoa</taxon>
        <taxon>Chordata</taxon>
        <taxon>Craniata</taxon>
        <taxon>Vertebrata</taxon>
        <taxon>Euteleostomi</taxon>
        <taxon>Actinopterygii</taxon>
        <taxon>Neopterygii</taxon>
        <taxon>Teleostei</taxon>
        <taxon>Neoteleostei</taxon>
        <taxon>Acanthomorphata</taxon>
        <taxon>Ovalentaria</taxon>
        <taxon>Atherinomorphae</taxon>
        <taxon>Cyprinodontiformes</taxon>
        <taxon>Goodeidae</taxon>
        <taxon>Crenichthys</taxon>
    </lineage>
</organism>
<accession>A0AAV9RNJ3</accession>
<proteinExistence type="predicted"/>
<comment type="caution">
    <text evidence="2">The sequence shown here is derived from an EMBL/GenBank/DDBJ whole genome shotgun (WGS) entry which is preliminary data.</text>
</comment>